<keyword evidence="6" id="KW-1185">Reference proteome</keyword>
<dbReference type="AlphaFoldDB" id="A0A917WJL0"/>
<keyword evidence="1" id="KW-0805">Transcription regulation</keyword>
<dbReference type="PROSITE" id="PS01117">
    <property type="entry name" value="HTH_MARR_1"/>
    <property type="match status" value="1"/>
</dbReference>
<dbReference type="RefSeq" id="WP_190248179.1">
    <property type="nucleotide sequence ID" value="NZ_BMPI01000003.1"/>
</dbReference>
<comment type="caution">
    <text evidence="5">The sequence shown here is derived from an EMBL/GenBank/DDBJ whole genome shotgun (WGS) entry which is preliminary data.</text>
</comment>
<dbReference type="GO" id="GO:0006950">
    <property type="term" value="P:response to stress"/>
    <property type="evidence" value="ECO:0007669"/>
    <property type="project" value="TreeGrafter"/>
</dbReference>
<dbReference type="PROSITE" id="PS50995">
    <property type="entry name" value="HTH_MARR_2"/>
    <property type="match status" value="1"/>
</dbReference>
<dbReference type="InterPro" id="IPR023187">
    <property type="entry name" value="Tscrpt_reg_MarR-type_CS"/>
</dbReference>
<dbReference type="GO" id="GO:0003700">
    <property type="term" value="F:DNA-binding transcription factor activity"/>
    <property type="evidence" value="ECO:0007669"/>
    <property type="project" value="InterPro"/>
</dbReference>
<dbReference type="GO" id="GO:0003677">
    <property type="term" value="F:DNA binding"/>
    <property type="evidence" value="ECO:0007669"/>
    <property type="project" value="UniProtKB-KW"/>
</dbReference>
<accession>A0A917WJL0</accession>
<dbReference type="SUPFAM" id="SSF46785">
    <property type="entry name" value="Winged helix' DNA-binding domain"/>
    <property type="match status" value="1"/>
</dbReference>
<reference evidence="5" key="1">
    <citation type="journal article" date="2014" name="Int. J. Syst. Evol. Microbiol.">
        <title>Complete genome sequence of Corynebacterium casei LMG S-19264T (=DSM 44701T), isolated from a smear-ripened cheese.</title>
        <authorList>
            <consortium name="US DOE Joint Genome Institute (JGI-PGF)"/>
            <person name="Walter F."/>
            <person name="Albersmeier A."/>
            <person name="Kalinowski J."/>
            <person name="Ruckert C."/>
        </authorList>
    </citation>
    <scope>NUCLEOTIDE SEQUENCE</scope>
    <source>
        <strain evidence="5">JCM 19831</strain>
    </source>
</reference>
<dbReference type="PANTHER" id="PTHR33164">
    <property type="entry name" value="TRANSCRIPTIONAL REGULATOR, MARR FAMILY"/>
    <property type="match status" value="1"/>
</dbReference>
<dbReference type="InterPro" id="IPR000835">
    <property type="entry name" value="HTH_MarR-typ"/>
</dbReference>
<organism evidence="5 6">
    <name type="scientific">Dactylosporangium sucinum</name>
    <dbReference type="NCBI Taxonomy" id="1424081"/>
    <lineage>
        <taxon>Bacteria</taxon>
        <taxon>Bacillati</taxon>
        <taxon>Actinomycetota</taxon>
        <taxon>Actinomycetes</taxon>
        <taxon>Micromonosporales</taxon>
        <taxon>Micromonosporaceae</taxon>
        <taxon>Dactylosporangium</taxon>
    </lineage>
</organism>
<dbReference type="EMBL" id="BMPI01000003">
    <property type="protein sequence ID" value="GGM08318.1"/>
    <property type="molecule type" value="Genomic_DNA"/>
</dbReference>
<gene>
    <name evidence="5" type="ORF">GCM10007977_006670</name>
</gene>
<dbReference type="InterPro" id="IPR036390">
    <property type="entry name" value="WH_DNA-bd_sf"/>
</dbReference>
<protein>
    <recommendedName>
        <fullName evidence="4">HTH marR-type domain-containing protein</fullName>
    </recommendedName>
</protein>
<dbReference type="InterPro" id="IPR039422">
    <property type="entry name" value="MarR/SlyA-like"/>
</dbReference>
<feature type="domain" description="HTH marR-type" evidence="4">
    <location>
        <begin position="5"/>
        <end position="140"/>
    </location>
</feature>
<dbReference type="SMART" id="SM00347">
    <property type="entry name" value="HTH_MARR"/>
    <property type="match status" value="1"/>
</dbReference>
<keyword evidence="3" id="KW-0804">Transcription</keyword>
<dbReference type="Proteomes" id="UP000642070">
    <property type="component" value="Unassembled WGS sequence"/>
</dbReference>
<reference evidence="5" key="2">
    <citation type="submission" date="2020-09" db="EMBL/GenBank/DDBJ databases">
        <authorList>
            <person name="Sun Q."/>
            <person name="Ohkuma M."/>
        </authorList>
    </citation>
    <scope>NUCLEOTIDE SEQUENCE</scope>
    <source>
        <strain evidence="5">JCM 19831</strain>
    </source>
</reference>
<evidence type="ECO:0000259" key="4">
    <source>
        <dbReference type="PROSITE" id="PS50995"/>
    </source>
</evidence>
<evidence type="ECO:0000313" key="5">
    <source>
        <dbReference type="EMBL" id="GGM08318.1"/>
    </source>
</evidence>
<dbReference type="Gene3D" id="1.10.10.10">
    <property type="entry name" value="Winged helix-like DNA-binding domain superfamily/Winged helix DNA-binding domain"/>
    <property type="match status" value="1"/>
</dbReference>
<dbReference type="PANTHER" id="PTHR33164:SF99">
    <property type="entry name" value="MARR FAMILY REGULATORY PROTEIN"/>
    <property type="match status" value="1"/>
</dbReference>
<evidence type="ECO:0000256" key="3">
    <source>
        <dbReference type="ARBA" id="ARBA00023163"/>
    </source>
</evidence>
<proteinExistence type="predicted"/>
<name>A0A917WJL0_9ACTN</name>
<evidence type="ECO:0000313" key="6">
    <source>
        <dbReference type="Proteomes" id="UP000642070"/>
    </source>
</evidence>
<evidence type="ECO:0000256" key="2">
    <source>
        <dbReference type="ARBA" id="ARBA00023125"/>
    </source>
</evidence>
<dbReference type="InterPro" id="IPR036388">
    <property type="entry name" value="WH-like_DNA-bd_sf"/>
</dbReference>
<sequence>MPDDDLPIGRLLLHAHRRAQAASLARLQASGYADVRLGHVPVLTALAEDAEMRITDLAAKAGMTRQMAGRLVRELESLGYLATRPDPGDQRAVVAALSPRGTAFLAAAPAAMSAVDEDFAALLGADDLARLRAALVKIADS</sequence>
<keyword evidence="2" id="KW-0238">DNA-binding</keyword>
<evidence type="ECO:0000256" key="1">
    <source>
        <dbReference type="ARBA" id="ARBA00023015"/>
    </source>
</evidence>
<dbReference type="Pfam" id="PF12802">
    <property type="entry name" value="MarR_2"/>
    <property type="match status" value="1"/>
</dbReference>